<keyword evidence="3" id="KW-1185">Reference proteome</keyword>
<dbReference type="AlphaFoldDB" id="A0A4S1XFL3"/>
<proteinExistence type="predicted"/>
<feature type="signal peptide" evidence="1">
    <location>
        <begin position="1"/>
        <end position="23"/>
    </location>
</feature>
<dbReference type="OrthoDB" id="189778at2"/>
<dbReference type="EMBL" id="SRXT01000002">
    <property type="protein sequence ID" value="TGX54871.1"/>
    <property type="molecule type" value="Genomic_DNA"/>
</dbReference>
<name>A0A4S1XFL3_9SPHN</name>
<sequence length="268" mass="27863">MRIAVKWAAGWLIGLGAIGVAQAQELRPFCADRPGLGTPSCTVDAGHVVVEAGAVDWTLERDTDTRTDTVEAGDLLVRAGLTPTLEAQIGWTAFGHVRERDAAGAVTRTSGVGDIRVALRQNLANPDGSSFSIAVMPFATLPVGGAAIGAGDWGAGVIAPVHFDLTGKIGLSLTPQVEAAVDEDRHGRHLAYGSVVGLDTSLTDSLDAALEFQVTRDDDPLAPHTEALTSLSFALQPGDDLQFDAGAVAGLNSDSPDVELYIGVARRF</sequence>
<reference evidence="2 3" key="1">
    <citation type="submission" date="2019-04" db="EMBL/GenBank/DDBJ databases">
        <title>Sphingomonas psychrotolerans sp. nov., isolated from soil in the Tianshan Mountains, Xinjiang, China.</title>
        <authorList>
            <person name="Luo Y."/>
            <person name="Sheng H."/>
        </authorList>
    </citation>
    <scope>NUCLEOTIDE SEQUENCE [LARGE SCALE GENOMIC DNA]</scope>
    <source>
        <strain evidence="2 3">ZFGT-11</strain>
    </source>
</reference>
<dbReference type="Proteomes" id="UP000306147">
    <property type="component" value="Unassembled WGS sequence"/>
</dbReference>
<evidence type="ECO:0000313" key="2">
    <source>
        <dbReference type="EMBL" id="TGX54871.1"/>
    </source>
</evidence>
<keyword evidence="1" id="KW-0732">Signal</keyword>
<evidence type="ECO:0000256" key="1">
    <source>
        <dbReference type="SAM" id="SignalP"/>
    </source>
</evidence>
<gene>
    <name evidence="2" type="ORF">E5A73_05340</name>
</gene>
<feature type="chain" id="PRO_5020746181" evidence="1">
    <location>
        <begin position="24"/>
        <end position="268"/>
    </location>
</feature>
<dbReference type="InterPro" id="IPR025737">
    <property type="entry name" value="FApF"/>
</dbReference>
<protein>
    <submittedName>
        <fullName evidence="2">Transporter</fullName>
    </submittedName>
</protein>
<evidence type="ECO:0000313" key="3">
    <source>
        <dbReference type="Proteomes" id="UP000306147"/>
    </source>
</evidence>
<organism evidence="2 3">
    <name type="scientific">Sphingomonas gei</name>
    <dbReference type="NCBI Taxonomy" id="1395960"/>
    <lineage>
        <taxon>Bacteria</taxon>
        <taxon>Pseudomonadati</taxon>
        <taxon>Pseudomonadota</taxon>
        <taxon>Alphaproteobacteria</taxon>
        <taxon>Sphingomonadales</taxon>
        <taxon>Sphingomonadaceae</taxon>
        <taxon>Sphingomonas</taxon>
    </lineage>
</organism>
<dbReference type="RefSeq" id="WP_135962766.1">
    <property type="nucleotide sequence ID" value="NZ_SRXT01000002.1"/>
</dbReference>
<comment type="caution">
    <text evidence="2">The sequence shown here is derived from an EMBL/GenBank/DDBJ whole genome shotgun (WGS) entry which is preliminary data.</text>
</comment>
<accession>A0A4S1XFL3</accession>
<dbReference type="Pfam" id="PF13557">
    <property type="entry name" value="Phenol_MetA_deg"/>
    <property type="match status" value="1"/>
</dbReference>